<dbReference type="EMBL" id="JAPWTJ010002679">
    <property type="protein sequence ID" value="KAJ8964987.1"/>
    <property type="molecule type" value="Genomic_DNA"/>
</dbReference>
<reference evidence="2" key="1">
    <citation type="journal article" date="2023" name="Insect Mol. Biol.">
        <title>Genome sequencing provides insights into the evolution of gene families encoding plant cell wall-degrading enzymes in longhorned beetles.</title>
        <authorList>
            <person name="Shin N.R."/>
            <person name="Okamura Y."/>
            <person name="Kirsch R."/>
            <person name="Pauchet Y."/>
        </authorList>
    </citation>
    <scope>NUCLEOTIDE SEQUENCE</scope>
    <source>
        <strain evidence="2">MMC_N1</strain>
    </source>
</reference>
<name>A0ABQ9IU35_9CUCU</name>
<dbReference type="InterPro" id="IPR012934">
    <property type="entry name" value="Znf_AD"/>
</dbReference>
<feature type="domain" description="ZAD" evidence="1">
    <location>
        <begin position="6"/>
        <end position="77"/>
    </location>
</feature>
<accession>A0ABQ9IU35</accession>
<evidence type="ECO:0000313" key="2">
    <source>
        <dbReference type="EMBL" id="KAJ8964987.1"/>
    </source>
</evidence>
<evidence type="ECO:0000313" key="3">
    <source>
        <dbReference type="Proteomes" id="UP001162164"/>
    </source>
</evidence>
<organism evidence="2 3">
    <name type="scientific">Molorchus minor</name>
    <dbReference type="NCBI Taxonomy" id="1323400"/>
    <lineage>
        <taxon>Eukaryota</taxon>
        <taxon>Metazoa</taxon>
        <taxon>Ecdysozoa</taxon>
        <taxon>Arthropoda</taxon>
        <taxon>Hexapoda</taxon>
        <taxon>Insecta</taxon>
        <taxon>Pterygota</taxon>
        <taxon>Neoptera</taxon>
        <taxon>Endopterygota</taxon>
        <taxon>Coleoptera</taxon>
        <taxon>Polyphaga</taxon>
        <taxon>Cucujiformia</taxon>
        <taxon>Chrysomeloidea</taxon>
        <taxon>Cerambycidae</taxon>
        <taxon>Lamiinae</taxon>
        <taxon>Monochamini</taxon>
        <taxon>Molorchus</taxon>
    </lineage>
</organism>
<sequence>MNNCQSCCVCLSHYPTLNELTVPNENDVTYLEKLEICVPQLEWHATYQICDPCTSLLKIVYRFRETCIKSDVIRKEQLLSIHPKMENELKYESTSPNNTTEENGTLNIKQVDNEDDDDDVFDETDDPSYTDEEHKMLIKAEFTEGGLPHCKSKRKTLNFNVKSVLIATYLVLL</sequence>
<keyword evidence="3" id="KW-1185">Reference proteome</keyword>
<dbReference type="SMART" id="SM00868">
    <property type="entry name" value="zf-AD"/>
    <property type="match status" value="1"/>
</dbReference>
<comment type="caution">
    <text evidence="2">The sequence shown here is derived from an EMBL/GenBank/DDBJ whole genome shotgun (WGS) entry which is preliminary data.</text>
</comment>
<dbReference type="Proteomes" id="UP001162164">
    <property type="component" value="Unassembled WGS sequence"/>
</dbReference>
<dbReference type="Pfam" id="PF07776">
    <property type="entry name" value="zf-AD"/>
    <property type="match status" value="1"/>
</dbReference>
<gene>
    <name evidence="2" type="ORF">NQ317_005449</name>
</gene>
<proteinExistence type="predicted"/>
<evidence type="ECO:0000259" key="1">
    <source>
        <dbReference type="SMART" id="SM00868"/>
    </source>
</evidence>
<protein>
    <recommendedName>
        <fullName evidence="1">ZAD domain-containing protein</fullName>
    </recommendedName>
</protein>